<dbReference type="Proteomes" id="UP000251072">
    <property type="component" value="Unassembled WGS sequence"/>
</dbReference>
<accession>A0ABX9FBF0</accession>
<feature type="domain" description="Methyltransferase FkbM" evidence="1">
    <location>
        <begin position="4"/>
        <end position="70"/>
    </location>
</feature>
<dbReference type="GO" id="GO:0008168">
    <property type="term" value="F:methyltransferase activity"/>
    <property type="evidence" value="ECO:0007669"/>
    <property type="project" value="UniProtKB-KW"/>
</dbReference>
<gene>
    <name evidence="2" type="ORF">DP176_08295</name>
</gene>
<evidence type="ECO:0000313" key="3">
    <source>
        <dbReference type="Proteomes" id="UP000251072"/>
    </source>
</evidence>
<name>A0ABX9FBF0_9BURK</name>
<dbReference type="InterPro" id="IPR029063">
    <property type="entry name" value="SAM-dependent_MTases_sf"/>
</dbReference>
<reference evidence="2 3" key="1">
    <citation type="submission" date="2018-06" db="EMBL/GenBank/DDBJ databases">
        <title>Genome of strain Polynucleobacter sp. FUKU-NW-11.</title>
        <authorList>
            <person name="Hahn M.W."/>
        </authorList>
    </citation>
    <scope>NUCLEOTIDE SEQUENCE [LARGE SCALE GENOMIC DNA]</scope>
    <source>
        <strain evidence="3">FUKU-NW11</strain>
    </source>
</reference>
<dbReference type="GO" id="GO:0032259">
    <property type="term" value="P:methylation"/>
    <property type="evidence" value="ECO:0007669"/>
    <property type="project" value="UniProtKB-KW"/>
</dbReference>
<evidence type="ECO:0000313" key="2">
    <source>
        <dbReference type="EMBL" id="RAZ41114.1"/>
    </source>
</evidence>
<dbReference type="InterPro" id="IPR006342">
    <property type="entry name" value="FkbM_mtfrase"/>
</dbReference>
<protein>
    <submittedName>
        <fullName evidence="2">Methyltransferase</fullName>
    </submittedName>
</protein>
<keyword evidence="2" id="KW-0808">Transferase</keyword>
<comment type="caution">
    <text evidence="2">The sequence shown here is derived from an EMBL/GenBank/DDBJ whole genome shotgun (WGS) entry which is preliminary data.</text>
</comment>
<dbReference type="EMBL" id="QMCH01000008">
    <property type="protein sequence ID" value="RAZ41114.1"/>
    <property type="molecule type" value="Genomic_DNA"/>
</dbReference>
<keyword evidence="2" id="KW-0489">Methyltransferase</keyword>
<dbReference type="Pfam" id="PF05050">
    <property type="entry name" value="Methyltransf_21"/>
    <property type="match status" value="1"/>
</dbReference>
<keyword evidence="3" id="KW-1185">Reference proteome</keyword>
<proteinExistence type="predicted"/>
<sequence>MYITLDSWVKSKAPGNEDLILQMDIEESEYSVLLDASNDTLNRFRILVIEFHGLDLLFNRMGFELIDSTFSKLRKNFEIVHIHPNNCCAPVIVSDIAIPPVMEFTFLRKDRISFQEPNIHFPHELDRPNIQDNYDFSLPKCWYLA</sequence>
<organism evidence="2 3">
    <name type="scientific">Polynucleobacter paneuropaeus</name>
    <dbReference type="NCBI Taxonomy" id="2527775"/>
    <lineage>
        <taxon>Bacteria</taxon>
        <taxon>Pseudomonadati</taxon>
        <taxon>Pseudomonadota</taxon>
        <taxon>Betaproteobacteria</taxon>
        <taxon>Burkholderiales</taxon>
        <taxon>Burkholderiaceae</taxon>
        <taxon>Polynucleobacter</taxon>
    </lineage>
</organism>
<dbReference type="SUPFAM" id="SSF53335">
    <property type="entry name" value="S-adenosyl-L-methionine-dependent methyltransferases"/>
    <property type="match status" value="1"/>
</dbReference>
<evidence type="ECO:0000259" key="1">
    <source>
        <dbReference type="Pfam" id="PF05050"/>
    </source>
</evidence>